<keyword evidence="5" id="KW-1185">Reference proteome</keyword>
<feature type="coiled-coil region" evidence="3">
    <location>
        <begin position="7"/>
        <end position="41"/>
    </location>
</feature>
<dbReference type="GO" id="GO:0007034">
    <property type="term" value="P:vacuolar transport"/>
    <property type="evidence" value="ECO:0007669"/>
    <property type="project" value="InterPro"/>
</dbReference>
<dbReference type="OrthoDB" id="10266568at2759"/>
<dbReference type="Proteomes" id="UP000276133">
    <property type="component" value="Unassembled WGS sequence"/>
</dbReference>
<evidence type="ECO:0000256" key="3">
    <source>
        <dbReference type="SAM" id="Coils"/>
    </source>
</evidence>
<dbReference type="Gene3D" id="6.10.140.1230">
    <property type="match status" value="1"/>
</dbReference>
<proteinExistence type="inferred from homology"/>
<gene>
    <name evidence="4" type="ORF">BpHYR1_001770</name>
</gene>
<dbReference type="SUPFAM" id="SSF160369">
    <property type="entry name" value="Ribosomal protein L10-like"/>
    <property type="match status" value="1"/>
</dbReference>
<organism evidence="4 5">
    <name type="scientific">Brachionus plicatilis</name>
    <name type="common">Marine rotifer</name>
    <name type="synonym">Brachionus muelleri</name>
    <dbReference type="NCBI Taxonomy" id="10195"/>
    <lineage>
        <taxon>Eukaryota</taxon>
        <taxon>Metazoa</taxon>
        <taxon>Spiralia</taxon>
        <taxon>Gnathifera</taxon>
        <taxon>Rotifera</taxon>
        <taxon>Eurotatoria</taxon>
        <taxon>Monogononta</taxon>
        <taxon>Pseudotrocha</taxon>
        <taxon>Ploima</taxon>
        <taxon>Brachionidae</taxon>
        <taxon>Brachionus</taxon>
    </lineage>
</organism>
<reference evidence="4 5" key="1">
    <citation type="journal article" date="2018" name="Sci. Rep.">
        <title>Genomic signatures of local adaptation to the degree of environmental predictability in rotifers.</title>
        <authorList>
            <person name="Franch-Gras L."/>
            <person name="Hahn C."/>
            <person name="Garcia-Roger E.M."/>
            <person name="Carmona M.J."/>
            <person name="Serra M."/>
            <person name="Gomez A."/>
        </authorList>
    </citation>
    <scope>NUCLEOTIDE SEQUENCE [LARGE SCALE GENOMIC DNA]</scope>
    <source>
        <strain evidence="4">HYR1</strain>
    </source>
</reference>
<dbReference type="AlphaFoldDB" id="A0A3M7RL37"/>
<evidence type="ECO:0000313" key="5">
    <source>
        <dbReference type="Proteomes" id="UP000276133"/>
    </source>
</evidence>
<comment type="similarity">
    <text evidence="1">Belongs to the SNF7 family.</text>
</comment>
<dbReference type="InterPro" id="IPR043141">
    <property type="entry name" value="Ribosomal_uL10-like_sf"/>
</dbReference>
<keyword evidence="3" id="KW-0175">Coiled coil</keyword>
<dbReference type="Pfam" id="PF03357">
    <property type="entry name" value="Snf7"/>
    <property type="match status" value="1"/>
</dbReference>
<dbReference type="PANTHER" id="PTHR10476">
    <property type="entry name" value="CHARGED MULTIVESICULAR BODY PROTEIN"/>
    <property type="match status" value="1"/>
</dbReference>
<name>A0A3M7RL37_BRAPC</name>
<dbReference type="STRING" id="10195.A0A3M7RL37"/>
<sequence>MGLDDTLIQLRMSVKQLDKMAQKAQKQQQMEKARVKKAIENKDLETAKIYAENSIRKKNEYLNCLRLSSRVDAVSSKVKSAMAMQGVAKNIGSVTKALETAMSSLDLEKVQKIMEQFEKQFENLDVKSGVLENTMSSATTLSTPQADVDSLIKQVAEEHGLEVQSQVSDAPGTANLGSIGAKSDRTQEEEDSLTKQLFILFRNTMSTSLINKTRLIVPKLWQQSVRYRGKYNVRMPKPRHDIARYLEEITKPLIVKELPDPIETCIQSKLNIKKKLKFGPDSAGEFEIFLAKFAFETLEKSEVMLICHKLDISGEIVRRNKVEFKKFGTNMWNFNTVVMQLMMKNNPKYKNLEPIVSTGLGRNVYFFFKEEVLKENLKMMKKMPHFVLLGGMINHQLYTRSGIQRYSELGDLENVRGQLVGTLNTALSQIPNTLSTPISNLSQALSQHSKPEE</sequence>
<evidence type="ECO:0000256" key="2">
    <source>
        <dbReference type="ARBA" id="ARBA00008889"/>
    </source>
</evidence>
<dbReference type="Gene3D" id="3.30.70.1730">
    <property type="match status" value="1"/>
</dbReference>
<dbReference type="InterPro" id="IPR005024">
    <property type="entry name" value="Snf7_fam"/>
</dbReference>
<protein>
    <submittedName>
        <fullName evidence="4">Charged multivesicular body 1a</fullName>
    </submittedName>
</protein>
<dbReference type="EMBL" id="REGN01003150">
    <property type="protein sequence ID" value="RNA24251.1"/>
    <property type="molecule type" value="Genomic_DNA"/>
</dbReference>
<evidence type="ECO:0000313" key="4">
    <source>
        <dbReference type="EMBL" id="RNA24251.1"/>
    </source>
</evidence>
<comment type="similarity">
    <text evidence="2">Belongs to the universal ribosomal protein uL10 family.</text>
</comment>
<evidence type="ECO:0000256" key="1">
    <source>
        <dbReference type="ARBA" id="ARBA00006190"/>
    </source>
</evidence>
<comment type="caution">
    <text evidence="4">The sequence shown here is derived from an EMBL/GenBank/DDBJ whole genome shotgun (WGS) entry which is preliminary data.</text>
</comment>
<accession>A0A3M7RL37</accession>